<reference evidence="12" key="1">
    <citation type="journal article" date="2015" name="J. Biotechnol.">
        <title>The structure of the Cyberlindnera jadinii genome and its relation to Candida utilis analyzed by the occurrence of single nucleotide polymorphisms.</title>
        <authorList>
            <person name="Rupp O."/>
            <person name="Brinkrolf K."/>
            <person name="Buerth C."/>
            <person name="Kunigo M."/>
            <person name="Schneider J."/>
            <person name="Jaenicke S."/>
            <person name="Goesmann A."/>
            <person name="Puehler A."/>
            <person name="Jaeger K.-E."/>
            <person name="Ernst J.F."/>
        </authorList>
    </citation>
    <scope>NUCLEOTIDE SEQUENCE [LARGE SCALE GENOMIC DNA]</scope>
    <source>
        <strain evidence="12">ATCC 18201 / CBS 1600 / BCRC 20928 / JCM 3617 / NBRC 0987 / NRRL Y-1542</strain>
    </source>
</reference>
<evidence type="ECO:0000313" key="12">
    <source>
        <dbReference type="Proteomes" id="UP000038830"/>
    </source>
</evidence>
<evidence type="ECO:0000256" key="9">
    <source>
        <dbReference type="SAM" id="MobiDB-lite"/>
    </source>
</evidence>
<feature type="site" description="Important for enzyme activity" evidence="7">
    <location>
        <position position="126"/>
    </location>
</feature>
<dbReference type="GO" id="GO:0006511">
    <property type="term" value="P:ubiquitin-dependent protein catabolic process"/>
    <property type="evidence" value="ECO:0007669"/>
    <property type="project" value="UniProtKB-UniRule"/>
</dbReference>
<dbReference type="InterPro" id="IPR036959">
    <property type="entry name" value="Peptidase_C12_UCH_sf"/>
</dbReference>
<dbReference type="Proteomes" id="UP000038830">
    <property type="component" value="Unassembled WGS sequence"/>
</dbReference>
<evidence type="ECO:0000313" key="11">
    <source>
        <dbReference type="EMBL" id="CEP24056.1"/>
    </source>
</evidence>
<evidence type="ECO:0000256" key="5">
    <source>
        <dbReference type="ARBA" id="ARBA00022801"/>
    </source>
</evidence>
<dbReference type="EC" id="3.4.19.12" evidence="8"/>
<evidence type="ECO:0000256" key="6">
    <source>
        <dbReference type="ARBA" id="ARBA00022807"/>
    </source>
</evidence>
<dbReference type="InterPro" id="IPR038765">
    <property type="entry name" value="Papain-like_cys_pep_sf"/>
</dbReference>
<evidence type="ECO:0000256" key="7">
    <source>
        <dbReference type="PROSITE-ProRule" id="PRU01393"/>
    </source>
</evidence>
<feature type="active site" description="Nucleophile" evidence="7">
    <location>
        <position position="43"/>
    </location>
</feature>
<dbReference type="AlphaFoldDB" id="A0A0H5C7D6"/>
<dbReference type="PANTHER" id="PTHR10589">
    <property type="entry name" value="UBIQUITIN CARBOXYL-TERMINAL HYDROLASE"/>
    <property type="match status" value="1"/>
</dbReference>
<feature type="region of interest" description="Disordered" evidence="9">
    <location>
        <begin position="1"/>
        <end position="23"/>
    </location>
</feature>
<dbReference type="GO" id="GO:0016579">
    <property type="term" value="P:protein deubiquitination"/>
    <property type="evidence" value="ECO:0007669"/>
    <property type="project" value="TreeGrafter"/>
</dbReference>
<organism evidence="11 12">
    <name type="scientific">Cyberlindnera jadinii (strain ATCC 18201 / CBS 1600 / BCRC 20928 / JCM 3617 / NBRC 0987 / NRRL Y-1542)</name>
    <name type="common">Torula yeast</name>
    <name type="synonym">Candida utilis</name>
    <dbReference type="NCBI Taxonomy" id="983966"/>
    <lineage>
        <taxon>Eukaryota</taxon>
        <taxon>Fungi</taxon>
        <taxon>Dikarya</taxon>
        <taxon>Ascomycota</taxon>
        <taxon>Saccharomycotina</taxon>
        <taxon>Saccharomycetes</taxon>
        <taxon>Phaffomycetales</taxon>
        <taxon>Phaffomycetaceae</taxon>
        <taxon>Cyberlindnera</taxon>
    </lineage>
</organism>
<dbReference type="EMBL" id="CDQK01000005">
    <property type="protein sequence ID" value="CEP24056.1"/>
    <property type="molecule type" value="Genomic_DNA"/>
</dbReference>
<evidence type="ECO:0000256" key="3">
    <source>
        <dbReference type="ARBA" id="ARBA00022670"/>
    </source>
</evidence>
<accession>A0A0H5C7D6</accession>
<comment type="catalytic activity">
    <reaction evidence="1 7 8">
        <text>Thiol-dependent hydrolysis of ester, thioester, amide, peptide and isopeptide bonds formed by the C-terminal Gly of ubiquitin (a 76-residue protein attached to proteins as an intracellular targeting signal).</text>
        <dbReference type="EC" id="3.4.19.12"/>
    </reaction>
</comment>
<dbReference type="SUPFAM" id="SSF54001">
    <property type="entry name" value="Cysteine proteinases"/>
    <property type="match status" value="1"/>
</dbReference>
<dbReference type="Pfam" id="PF01088">
    <property type="entry name" value="Peptidase_C12"/>
    <property type="match status" value="1"/>
</dbReference>
<evidence type="ECO:0000259" key="10">
    <source>
        <dbReference type="PROSITE" id="PS52048"/>
    </source>
</evidence>
<feature type="domain" description="UCH catalytic" evidence="10">
    <location>
        <begin position="1"/>
        <end position="176"/>
    </location>
</feature>
<keyword evidence="6 7" id="KW-0788">Thiol protease</keyword>
<gene>
    <name evidence="11" type="ORF">BN1211_4771</name>
</gene>
<dbReference type="PANTHER" id="PTHR10589:SF17">
    <property type="entry name" value="UBIQUITIN CARBOXYL-TERMINAL HYDROLASE"/>
    <property type="match status" value="1"/>
</dbReference>
<feature type="site" description="Transition state stabilizer" evidence="7">
    <location>
        <position position="37"/>
    </location>
</feature>
<dbReference type="GO" id="GO:0005737">
    <property type="term" value="C:cytoplasm"/>
    <property type="evidence" value="ECO:0007669"/>
    <property type="project" value="TreeGrafter"/>
</dbReference>
<sequence>MSSHNHVVPLTEAYESVKDSEESSRSHDANDVIWFKQTVKNACGLYALLNSISNLDDKDFESNSTIAKFKLAHNDTGEVERLIDELERQYTDIANQGETDAPDANDDVSAHFVAFIKKNGHLYELDGRRQSALDLGQQTNDGDVLEEPGLAQRFQHYVDLTDEANKNNFSLMALAPSFD</sequence>
<keyword evidence="5 7" id="KW-0378">Hydrolase</keyword>
<keyword evidence="4 7" id="KW-0833">Ubl conjugation pathway</keyword>
<protein>
    <recommendedName>
        <fullName evidence="8">Ubiquitin carboxyl-terminal hydrolase</fullName>
        <ecNumber evidence="8">3.4.19.12</ecNumber>
    </recommendedName>
</protein>
<evidence type="ECO:0000256" key="1">
    <source>
        <dbReference type="ARBA" id="ARBA00000707"/>
    </source>
</evidence>
<name>A0A0H5C7D6_CYBJN</name>
<keyword evidence="3 7" id="KW-0645">Protease</keyword>
<evidence type="ECO:0000256" key="2">
    <source>
        <dbReference type="ARBA" id="ARBA00009326"/>
    </source>
</evidence>
<dbReference type="PRINTS" id="PR00707">
    <property type="entry name" value="UBCTHYDRLASE"/>
</dbReference>
<dbReference type="PROSITE" id="PS52048">
    <property type="entry name" value="UCH_DOMAIN"/>
    <property type="match status" value="1"/>
</dbReference>
<dbReference type="GO" id="GO:0004843">
    <property type="term" value="F:cysteine-type deubiquitinase activity"/>
    <property type="evidence" value="ECO:0007669"/>
    <property type="project" value="UniProtKB-UniRule"/>
</dbReference>
<evidence type="ECO:0000256" key="8">
    <source>
        <dbReference type="RuleBase" id="RU361215"/>
    </source>
</evidence>
<dbReference type="Gene3D" id="3.40.532.10">
    <property type="entry name" value="Peptidase C12, ubiquitin carboxyl-terminal hydrolase"/>
    <property type="match status" value="1"/>
</dbReference>
<proteinExistence type="inferred from homology"/>
<dbReference type="InterPro" id="IPR001578">
    <property type="entry name" value="Peptidase_C12_UCH"/>
</dbReference>
<evidence type="ECO:0000256" key="4">
    <source>
        <dbReference type="ARBA" id="ARBA00022786"/>
    </source>
</evidence>
<feature type="active site" description="Proton donor" evidence="7">
    <location>
        <position position="111"/>
    </location>
</feature>
<comment type="similarity">
    <text evidence="2 7 8">Belongs to the peptidase C12 family.</text>
</comment>